<name>A0A4Y2SBU5_ARAVE</name>
<dbReference type="AlphaFoldDB" id="A0A4Y2SBU5"/>
<keyword evidence="2" id="KW-1185">Reference proteome</keyword>
<evidence type="ECO:0000313" key="1">
    <source>
        <dbReference type="EMBL" id="GBN85303.1"/>
    </source>
</evidence>
<protein>
    <submittedName>
        <fullName evidence="1">Uncharacterized protein</fullName>
    </submittedName>
</protein>
<dbReference type="Proteomes" id="UP000499080">
    <property type="component" value="Unassembled WGS sequence"/>
</dbReference>
<feature type="non-terminal residue" evidence="1">
    <location>
        <position position="64"/>
    </location>
</feature>
<accession>A0A4Y2SBU5</accession>
<gene>
    <name evidence="1" type="ORF">AVEN_56134_1</name>
</gene>
<proteinExistence type="predicted"/>
<evidence type="ECO:0000313" key="2">
    <source>
        <dbReference type="Proteomes" id="UP000499080"/>
    </source>
</evidence>
<sequence length="64" mass="7341">MTVSSVEKPHGLQRLGVLEAHYSFKKFEHYGKETQQMSFPVIIHHDQSSLNFEKPIDELASKAN</sequence>
<comment type="caution">
    <text evidence="1">The sequence shown here is derived from an EMBL/GenBank/DDBJ whole genome shotgun (WGS) entry which is preliminary data.</text>
</comment>
<reference evidence="1 2" key="1">
    <citation type="journal article" date="2019" name="Sci. Rep.">
        <title>Orb-weaving spider Araneus ventricosus genome elucidates the spidroin gene catalogue.</title>
        <authorList>
            <person name="Kono N."/>
            <person name="Nakamura H."/>
            <person name="Ohtoshi R."/>
            <person name="Moran D.A.P."/>
            <person name="Shinohara A."/>
            <person name="Yoshida Y."/>
            <person name="Fujiwara M."/>
            <person name="Mori M."/>
            <person name="Tomita M."/>
            <person name="Arakawa K."/>
        </authorList>
    </citation>
    <scope>NUCLEOTIDE SEQUENCE [LARGE SCALE GENOMIC DNA]</scope>
</reference>
<dbReference type="EMBL" id="BGPR01020719">
    <property type="protein sequence ID" value="GBN85303.1"/>
    <property type="molecule type" value="Genomic_DNA"/>
</dbReference>
<organism evidence="1 2">
    <name type="scientific">Araneus ventricosus</name>
    <name type="common">Orbweaver spider</name>
    <name type="synonym">Epeira ventricosa</name>
    <dbReference type="NCBI Taxonomy" id="182803"/>
    <lineage>
        <taxon>Eukaryota</taxon>
        <taxon>Metazoa</taxon>
        <taxon>Ecdysozoa</taxon>
        <taxon>Arthropoda</taxon>
        <taxon>Chelicerata</taxon>
        <taxon>Arachnida</taxon>
        <taxon>Araneae</taxon>
        <taxon>Araneomorphae</taxon>
        <taxon>Entelegynae</taxon>
        <taxon>Araneoidea</taxon>
        <taxon>Araneidae</taxon>
        <taxon>Araneus</taxon>
    </lineage>
</organism>